<protein>
    <submittedName>
        <fullName evidence="1">Uncharacterized protein</fullName>
    </submittedName>
</protein>
<evidence type="ECO:0000313" key="2">
    <source>
        <dbReference type="Proteomes" id="UP000053815"/>
    </source>
</evidence>
<accession>A0A0C9MA70</accession>
<evidence type="ECO:0000313" key="1">
    <source>
        <dbReference type="EMBL" id="GAN07386.1"/>
    </source>
</evidence>
<dbReference type="Proteomes" id="UP000053815">
    <property type="component" value="Unassembled WGS sequence"/>
</dbReference>
<organism evidence="1">
    <name type="scientific">Mucor ambiguus</name>
    <dbReference type="NCBI Taxonomy" id="91626"/>
    <lineage>
        <taxon>Eukaryota</taxon>
        <taxon>Fungi</taxon>
        <taxon>Fungi incertae sedis</taxon>
        <taxon>Mucoromycota</taxon>
        <taxon>Mucoromycotina</taxon>
        <taxon>Mucoromycetes</taxon>
        <taxon>Mucorales</taxon>
        <taxon>Mucorineae</taxon>
        <taxon>Mucoraceae</taxon>
        <taxon>Mucor</taxon>
    </lineage>
</organism>
<reference evidence="1" key="1">
    <citation type="submission" date="2014-09" db="EMBL/GenBank/DDBJ databases">
        <title>Draft genome sequence of an oleaginous Mucoromycotina fungus Mucor ambiguus NBRC6742.</title>
        <authorList>
            <person name="Takeda I."/>
            <person name="Yamane N."/>
            <person name="Morita T."/>
            <person name="Tamano K."/>
            <person name="Machida M."/>
            <person name="Baker S."/>
            <person name="Koike H."/>
        </authorList>
    </citation>
    <scope>NUCLEOTIDE SEQUENCE</scope>
    <source>
        <strain evidence="1">NBRC 6742</strain>
    </source>
</reference>
<keyword evidence="2" id="KW-1185">Reference proteome</keyword>
<name>A0A0C9MA70_9FUNG</name>
<dbReference type="EMBL" id="DF836448">
    <property type="protein sequence ID" value="GAN07386.1"/>
    <property type="molecule type" value="Genomic_DNA"/>
</dbReference>
<proteinExistence type="predicted"/>
<dbReference type="AlphaFoldDB" id="A0A0C9MA70"/>
<dbReference type="OrthoDB" id="2339473at2759"/>
<gene>
    <name evidence="1" type="ORF">MAM1_0159c06883</name>
</gene>
<sequence length="114" mass="12279">MIYTIQSKQTAHPNVECKTFDEAECACAAVVLLNVCNDASPSPFSTNADLGYQTAKSKHLTSPAKLPQAEQILAIHALVIEAFRGSPGAHINLNVSNEDLLGRENNLFVAHHVP</sequence>
<dbReference type="STRING" id="91626.A0A0C9MA70"/>